<dbReference type="PANTHER" id="PTHR46390">
    <property type="entry name" value="MANNOSE-1-PHOSPHATE GUANYLYLTRANSFERASE"/>
    <property type="match status" value="1"/>
</dbReference>
<gene>
    <name evidence="3" type="ORF">CSTERTH_07700</name>
</gene>
<dbReference type="InterPro" id="IPR049577">
    <property type="entry name" value="GMPP_N"/>
</dbReference>
<feature type="domain" description="Nucleotidyl transferase" evidence="1">
    <location>
        <begin position="5"/>
        <end position="285"/>
    </location>
</feature>
<name>A0A1B1YDR7_THEST</name>
<protein>
    <submittedName>
        <fullName evidence="3">Nucleotidyl transferase</fullName>
    </submittedName>
</protein>
<reference evidence="3 4" key="1">
    <citation type="submission" date="2016-02" db="EMBL/GenBank/DDBJ databases">
        <title>Comparison of Clostridium stercorarium subspecies using comparative genomics and transcriptomics.</title>
        <authorList>
            <person name="Schellenberg J."/>
            <person name="Thallinger G."/>
            <person name="Levin D.B."/>
            <person name="Zhang X."/>
            <person name="Alvare G."/>
            <person name="Fristensky B."/>
            <person name="Sparling R."/>
        </authorList>
    </citation>
    <scope>NUCLEOTIDE SEQUENCE [LARGE SCALE GENOMIC DNA]</scope>
    <source>
        <strain evidence="3 4">DSM 2910</strain>
    </source>
</reference>
<dbReference type="Proteomes" id="UP000092971">
    <property type="component" value="Chromosome"/>
</dbReference>
<dbReference type="EMBL" id="CP014672">
    <property type="protein sequence ID" value="ANW98912.1"/>
    <property type="molecule type" value="Genomic_DNA"/>
</dbReference>
<keyword evidence="3" id="KW-0808">Transferase</keyword>
<dbReference type="InterPro" id="IPR029044">
    <property type="entry name" value="Nucleotide-diphossugar_trans"/>
</dbReference>
<dbReference type="Pfam" id="PF22640">
    <property type="entry name" value="ManC_GMP_beta-helix"/>
    <property type="match status" value="1"/>
</dbReference>
<dbReference type="SUPFAM" id="SSF53448">
    <property type="entry name" value="Nucleotide-diphospho-sugar transferases"/>
    <property type="match status" value="1"/>
</dbReference>
<proteinExistence type="predicted"/>
<dbReference type="GO" id="GO:0009298">
    <property type="term" value="P:GDP-mannose biosynthetic process"/>
    <property type="evidence" value="ECO:0007669"/>
    <property type="project" value="TreeGrafter"/>
</dbReference>
<dbReference type="PANTHER" id="PTHR46390:SF1">
    <property type="entry name" value="MANNOSE-1-PHOSPHATE GUANYLYLTRANSFERASE"/>
    <property type="match status" value="1"/>
</dbReference>
<dbReference type="InterPro" id="IPR054566">
    <property type="entry name" value="ManC/GMP-like_b-helix"/>
</dbReference>
<accession>A0A1B1YDR7</accession>
<dbReference type="SUPFAM" id="SSF159283">
    <property type="entry name" value="Guanosine diphospho-D-mannose pyrophosphorylase/mannose-6-phosphate isomerase linker domain"/>
    <property type="match status" value="1"/>
</dbReference>
<evidence type="ECO:0000313" key="4">
    <source>
        <dbReference type="Proteomes" id="UP000092971"/>
    </source>
</evidence>
<dbReference type="InterPro" id="IPR051161">
    <property type="entry name" value="Mannose-6P_isomerase_type2"/>
</dbReference>
<dbReference type="Pfam" id="PF00483">
    <property type="entry name" value="NTP_transferase"/>
    <property type="match status" value="1"/>
</dbReference>
<dbReference type="RefSeq" id="WP_015359246.1">
    <property type="nucleotide sequence ID" value="NZ_CP014672.1"/>
</dbReference>
<organism evidence="3 4">
    <name type="scientific">Thermoclostridium stercorarium subsp. thermolacticum DSM 2910</name>
    <dbReference type="NCBI Taxonomy" id="1121336"/>
    <lineage>
        <taxon>Bacteria</taxon>
        <taxon>Bacillati</taxon>
        <taxon>Bacillota</taxon>
        <taxon>Clostridia</taxon>
        <taxon>Eubacteriales</taxon>
        <taxon>Oscillospiraceae</taxon>
        <taxon>Thermoclostridium</taxon>
    </lineage>
</organism>
<dbReference type="OrthoDB" id="9806359at2"/>
<evidence type="ECO:0000313" key="3">
    <source>
        <dbReference type="EMBL" id="ANW98912.1"/>
    </source>
</evidence>
<dbReference type="CDD" id="cd02509">
    <property type="entry name" value="GDP-M1P_Guanylyltransferase"/>
    <property type="match status" value="1"/>
</dbReference>
<dbReference type="GO" id="GO:0004475">
    <property type="term" value="F:mannose-1-phosphate guanylyltransferase (GTP) activity"/>
    <property type="evidence" value="ECO:0007669"/>
    <property type="project" value="InterPro"/>
</dbReference>
<dbReference type="Gene3D" id="3.90.550.10">
    <property type="entry name" value="Spore Coat Polysaccharide Biosynthesis Protein SpsA, Chain A"/>
    <property type="match status" value="1"/>
</dbReference>
<dbReference type="InterPro" id="IPR005835">
    <property type="entry name" value="NTP_transferase_dom"/>
</dbReference>
<feature type="domain" description="MannoseP isomerase/GMP-like beta-helix" evidence="2">
    <location>
        <begin position="294"/>
        <end position="348"/>
    </location>
</feature>
<sequence length="357" mass="39514">MEKFAILMAGGSGTRLWPLSKEASPKQFIPVEGENPMLVQTVIRLSGVVEPERCFIITNLRLTDITKNTVRKYIPEENILTEPERKNTAACIAYATLVLKKRYGEGVLCFVPADGYVRDKDSYAEAVKQAFNTAEKNDAIVIIGVKPSYPADGYGYIHAGPETDTGSGISKVLDFIEKPSLERAKQLILSDDYLWNCGIVVGTTGAILRNIQKYLPEHYNKLSEALEEEEKGVSEAVEKAYGELQSISFDNGVLEKCAESLYVVRAYFDWDDIGSIDALAKTIEADPDGNRVQGRHIGINTTNSIIFGKDIAICTIDLDNMIVAGTKDEVLVCPRDKSQKIKMLVDKLKQQGHEDLL</sequence>
<evidence type="ECO:0000259" key="2">
    <source>
        <dbReference type="Pfam" id="PF22640"/>
    </source>
</evidence>
<evidence type="ECO:0000259" key="1">
    <source>
        <dbReference type="Pfam" id="PF00483"/>
    </source>
</evidence>
<dbReference type="AlphaFoldDB" id="A0A1B1YDR7"/>